<keyword evidence="2" id="KW-1185">Reference proteome</keyword>
<evidence type="ECO:0000313" key="1">
    <source>
        <dbReference type="EMBL" id="CAG8855891.1"/>
    </source>
</evidence>
<name>A0ABN7XM70_GIGMA</name>
<organism evidence="1 2">
    <name type="scientific">Gigaspora margarita</name>
    <dbReference type="NCBI Taxonomy" id="4874"/>
    <lineage>
        <taxon>Eukaryota</taxon>
        <taxon>Fungi</taxon>
        <taxon>Fungi incertae sedis</taxon>
        <taxon>Mucoromycota</taxon>
        <taxon>Glomeromycotina</taxon>
        <taxon>Glomeromycetes</taxon>
        <taxon>Diversisporales</taxon>
        <taxon>Gigasporaceae</taxon>
        <taxon>Gigaspora</taxon>
    </lineage>
</organism>
<reference evidence="1 2" key="1">
    <citation type="submission" date="2021-06" db="EMBL/GenBank/DDBJ databases">
        <authorList>
            <person name="Kallberg Y."/>
            <person name="Tangrot J."/>
            <person name="Rosling A."/>
        </authorList>
    </citation>
    <scope>NUCLEOTIDE SEQUENCE [LARGE SCALE GENOMIC DNA]</scope>
    <source>
        <strain evidence="1 2">120-4 pot B 10/14</strain>
    </source>
</reference>
<comment type="caution">
    <text evidence="1">The sequence shown here is derived from an EMBL/GenBank/DDBJ whole genome shotgun (WGS) entry which is preliminary data.</text>
</comment>
<accession>A0ABN7XM70</accession>
<evidence type="ECO:0000313" key="2">
    <source>
        <dbReference type="Proteomes" id="UP000789901"/>
    </source>
</evidence>
<dbReference type="Proteomes" id="UP000789901">
    <property type="component" value="Unassembled WGS sequence"/>
</dbReference>
<protein>
    <submittedName>
        <fullName evidence="1">2520_t:CDS:1</fullName>
    </submittedName>
</protein>
<sequence>TAISSDVKIVAFFRKSIHAIQYIRTRSSDNTFRFTFPTFTRWNSFFSSLQQLQSKEQYLK</sequence>
<feature type="non-terminal residue" evidence="1">
    <location>
        <position position="60"/>
    </location>
</feature>
<feature type="non-terminal residue" evidence="1">
    <location>
        <position position="1"/>
    </location>
</feature>
<dbReference type="EMBL" id="CAJVQB010154266">
    <property type="protein sequence ID" value="CAG8855891.1"/>
    <property type="molecule type" value="Genomic_DNA"/>
</dbReference>
<proteinExistence type="predicted"/>
<gene>
    <name evidence="1" type="ORF">GMARGA_LOCUS44712</name>
</gene>